<evidence type="ECO:0000256" key="1">
    <source>
        <dbReference type="SAM" id="MobiDB-lite"/>
    </source>
</evidence>
<sequence>MIHDNPCLKKCRILHRARSVMESKLQVASPPAFPLQKLTLSAPSVTQQHCCCSNSNINNFIRFRRNVVLRASAGDVYNIVSKPAIAASRTTEFRDDEQSGPSRQLSSALPNANQGAPGRSAQKAFSRAASTLTRFGWLGFMLQLILTLASSILLVFEVAFTPRNGPTVALYLVLLGIAAGLASIASNFKYVRMGAQMRNALLGRRTKEPIRKGAVLGMVARGVVINCLGLGLALMAMQALVAQLLMQPLAMPEGLSPMMSGHSSPDALLSSLGSLSAQTIDPYLTLDVFLFQSASNMLLSHFLSLVCSLWLLSAVGRGHTARVQKLLTLRKNKKQGNAPAASDDKVVISKGNAARYIIDPTQIGSGAADGENDTPAGSTSRSTLFSGSDISSALASALRSARARNHPWTEPVSTVASTEDPMAAWFMDGGEALNTAGRASGIISSPEAEDMLDPLGLGLWDPTPPLPMNGKGPQWGSKIRVSCEYRW</sequence>
<feature type="compositionally biased region" description="Polar residues" evidence="1">
    <location>
        <begin position="99"/>
        <end position="114"/>
    </location>
</feature>
<feature type="region of interest" description="Disordered" evidence="1">
    <location>
        <begin position="364"/>
        <end position="384"/>
    </location>
</feature>
<dbReference type="Proteomes" id="UP000815325">
    <property type="component" value="Unassembled WGS sequence"/>
</dbReference>
<protein>
    <recommendedName>
        <fullName evidence="5">Transmembrane protein</fullName>
    </recommendedName>
</protein>
<evidence type="ECO:0000313" key="4">
    <source>
        <dbReference type="Proteomes" id="UP000815325"/>
    </source>
</evidence>
<feature type="compositionally biased region" description="Polar residues" evidence="1">
    <location>
        <begin position="375"/>
        <end position="384"/>
    </location>
</feature>
<dbReference type="EMBL" id="MU069493">
    <property type="protein sequence ID" value="KAF5841140.1"/>
    <property type="molecule type" value="Genomic_DNA"/>
</dbReference>
<name>A0ABQ7H2Q9_DUNSA</name>
<dbReference type="PANTHER" id="PTHR34548:SF2">
    <property type="entry name" value="PROTEIN TIC 21, CHLOROPLASTIC"/>
    <property type="match status" value="1"/>
</dbReference>
<dbReference type="Pfam" id="PF12263">
    <property type="entry name" value="DUF3611"/>
    <property type="match status" value="1"/>
</dbReference>
<keyword evidence="4" id="KW-1185">Reference proteome</keyword>
<dbReference type="InterPro" id="IPR022051">
    <property type="entry name" value="DUF3611"/>
</dbReference>
<feature type="transmembrane region" description="Helical" evidence="2">
    <location>
        <begin position="214"/>
        <end position="241"/>
    </location>
</feature>
<reference evidence="3" key="1">
    <citation type="submission" date="2017-08" db="EMBL/GenBank/DDBJ databases">
        <authorList>
            <person name="Polle J.E."/>
            <person name="Barry K."/>
            <person name="Cushman J."/>
            <person name="Schmutz J."/>
            <person name="Tran D."/>
            <person name="Hathwaick L.T."/>
            <person name="Yim W.C."/>
            <person name="Jenkins J."/>
            <person name="Mckie-Krisberg Z.M."/>
            <person name="Prochnik S."/>
            <person name="Lindquist E."/>
            <person name="Dockter R.B."/>
            <person name="Adam C."/>
            <person name="Molina H."/>
            <person name="Bunkerborg J."/>
            <person name="Jin E."/>
            <person name="Buchheim M."/>
            <person name="Magnuson J."/>
        </authorList>
    </citation>
    <scope>NUCLEOTIDE SEQUENCE</scope>
    <source>
        <strain evidence="3">CCAP 19/18</strain>
    </source>
</reference>
<feature type="region of interest" description="Disordered" evidence="1">
    <location>
        <begin position="90"/>
        <end position="120"/>
    </location>
</feature>
<keyword evidence="2" id="KW-0472">Membrane</keyword>
<evidence type="ECO:0008006" key="5">
    <source>
        <dbReference type="Google" id="ProtNLM"/>
    </source>
</evidence>
<feature type="transmembrane region" description="Helical" evidence="2">
    <location>
        <begin position="168"/>
        <end position="188"/>
    </location>
</feature>
<dbReference type="PANTHER" id="PTHR34548">
    <property type="entry name" value="PROTEIN TIC 21, CHLOROPLASTIC"/>
    <property type="match status" value="1"/>
</dbReference>
<gene>
    <name evidence="3" type="ORF">DUNSADRAFT_14143</name>
</gene>
<evidence type="ECO:0000313" key="3">
    <source>
        <dbReference type="EMBL" id="KAF5841140.1"/>
    </source>
</evidence>
<keyword evidence="2" id="KW-0812">Transmembrane</keyword>
<evidence type="ECO:0000256" key="2">
    <source>
        <dbReference type="SAM" id="Phobius"/>
    </source>
</evidence>
<organism evidence="3 4">
    <name type="scientific">Dunaliella salina</name>
    <name type="common">Green alga</name>
    <name type="synonym">Protococcus salinus</name>
    <dbReference type="NCBI Taxonomy" id="3046"/>
    <lineage>
        <taxon>Eukaryota</taxon>
        <taxon>Viridiplantae</taxon>
        <taxon>Chlorophyta</taxon>
        <taxon>core chlorophytes</taxon>
        <taxon>Chlorophyceae</taxon>
        <taxon>CS clade</taxon>
        <taxon>Chlamydomonadales</taxon>
        <taxon>Dunaliellaceae</taxon>
        <taxon>Dunaliella</taxon>
    </lineage>
</organism>
<proteinExistence type="predicted"/>
<keyword evidence="2" id="KW-1133">Transmembrane helix</keyword>
<comment type="caution">
    <text evidence="3">The sequence shown here is derived from an EMBL/GenBank/DDBJ whole genome shotgun (WGS) entry which is preliminary data.</text>
</comment>
<accession>A0ABQ7H2Q9</accession>
<feature type="transmembrane region" description="Helical" evidence="2">
    <location>
        <begin position="135"/>
        <end position="156"/>
    </location>
</feature>